<dbReference type="AlphaFoldDB" id="A0A9P1N1M4"/>
<protein>
    <recommendedName>
        <fullName evidence="7">Tyrosine specific protein phosphatases domain-containing protein</fullName>
    </recommendedName>
</protein>
<comment type="caution">
    <text evidence="5">The sequence shown here is derived from an EMBL/GenBank/DDBJ whole genome shotgun (WGS) entry which is preliminary data.</text>
</comment>
<dbReference type="InterPro" id="IPR020422">
    <property type="entry name" value="TYR_PHOSPHATASE_DUAL_dom"/>
</dbReference>
<dbReference type="Proteomes" id="UP001152747">
    <property type="component" value="Unassembled WGS sequence"/>
</dbReference>
<evidence type="ECO:0000259" key="3">
    <source>
        <dbReference type="PROSITE" id="PS50054"/>
    </source>
</evidence>
<gene>
    <name evidence="5" type="ORF">CAMP_LOCUS10320</name>
</gene>
<accession>A0A9P1N1M4</accession>
<dbReference type="PROSITE" id="PS00383">
    <property type="entry name" value="TYR_PHOSPHATASE_1"/>
    <property type="match status" value="1"/>
</dbReference>
<dbReference type="InterPro" id="IPR000387">
    <property type="entry name" value="Tyr_Pase_dom"/>
</dbReference>
<dbReference type="InterPro" id="IPR029021">
    <property type="entry name" value="Prot-tyrosine_phosphatase-like"/>
</dbReference>
<dbReference type="PROSITE" id="PS50056">
    <property type="entry name" value="TYR_PHOSPHATASE_2"/>
    <property type="match status" value="1"/>
</dbReference>
<evidence type="ECO:0000259" key="4">
    <source>
        <dbReference type="PROSITE" id="PS50056"/>
    </source>
</evidence>
<evidence type="ECO:0000256" key="2">
    <source>
        <dbReference type="ARBA" id="ARBA00022912"/>
    </source>
</evidence>
<dbReference type="PROSITE" id="PS50054">
    <property type="entry name" value="TYR_PHOSPHATASE_DUAL"/>
    <property type="match status" value="1"/>
</dbReference>
<dbReference type="SMART" id="SM00404">
    <property type="entry name" value="PTPc_motif"/>
    <property type="match status" value="1"/>
</dbReference>
<name>A0A9P1N1M4_9PELO</name>
<dbReference type="Gene3D" id="3.90.190.10">
    <property type="entry name" value="Protein tyrosine phosphatase superfamily"/>
    <property type="match status" value="1"/>
</dbReference>
<dbReference type="InterPro" id="IPR000340">
    <property type="entry name" value="Dual-sp_phosphatase_cat-dom"/>
</dbReference>
<dbReference type="SMART" id="SM00195">
    <property type="entry name" value="DSPc"/>
    <property type="match status" value="1"/>
</dbReference>
<dbReference type="InterPro" id="IPR016130">
    <property type="entry name" value="Tyr_Pase_AS"/>
</dbReference>
<dbReference type="SUPFAM" id="SSF52799">
    <property type="entry name" value="(Phosphotyrosine protein) phosphatases II"/>
    <property type="match status" value="1"/>
</dbReference>
<dbReference type="InterPro" id="IPR050561">
    <property type="entry name" value="PTP"/>
</dbReference>
<evidence type="ECO:0008006" key="7">
    <source>
        <dbReference type="Google" id="ProtNLM"/>
    </source>
</evidence>
<dbReference type="FunFam" id="3.90.190.10:FF:000111">
    <property type="entry name" value="Putative phosphatase"/>
    <property type="match status" value="1"/>
</dbReference>
<reference evidence="5" key="1">
    <citation type="submission" date="2022-11" db="EMBL/GenBank/DDBJ databases">
        <authorList>
            <person name="Kikuchi T."/>
        </authorList>
    </citation>
    <scope>NUCLEOTIDE SEQUENCE</scope>
    <source>
        <strain evidence="5">PS1010</strain>
    </source>
</reference>
<evidence type="ECO:0000313" key="6">
    <source>
        <dbReference type="Proteomes" id="UP001152747"/>
    </source>
</evidence>
<evidence type="ECO:0000256" key="1">
    <source>
        <dbReference type="ARBA" id="ARBA00022801"/>
    </source>
</evidence>
<keyword evidence="6" id="KW-1185">Reference proteome</keyword>
<organism evidence="5 6">
    <name type="scientific">Caenorhabditis angaria</name>
    <dbReference type="NCBI Taxonomy" id="860376"/>
    <lineage>
        <taxon>Eukaryota</taxon>
        <taxon>Metazoa</taxon>
        <taxon>Ecdysozoa</taxon>
        <taxon>Nematoda</taxon>
        <taxon>Chromadorea</taxon>
        <taxon>Rhabditida</taxon>
        <taxon>Rhabditina</taxon>
        <taxon>Rhabditomorpha</taxon>
        <taxon>Rhabditoidea</taxon>
        <taxon>Rhabditidae</taxon>
        <taxon>Peloderinae</taxon>
        <taxon>Caenorhabditis</taxon>
    </lineage>
</organism>
<dbReference type="GO" id="GO:0004721">
    <property type="term" value="F:phosphoprotein phosphatase activity"/>
    <property type="evidence" value="ECO:0007669"/>
    <property type="project" value="UniProtKB-KW"/>
</dbReference>
<dbReference type="PANTHER" id="PTHR23339">
    <property type="entry name" value="TYROSINE SPECIFIC PROTEIN PHOSPHATASE AND DUAL SPECIFICITY PROTEIN PHOSPHATASE"/>
    <property type="match status" value="1"/>
</dbReference>
<keyword evidence="2" id="KW-0904">Protein phosphatase</keyword>
<dbReference type="Pfam" id="PF00782">
    <property type="entry name" value="DSPc"/>
    <property type="match status" value="1"/>
</dbReference>
<dbReference type="InterPro" id="IPR003595">
    <property type="entry name" value="Tyr_Pase_cat"/>
</dbReference>
<keyword evidence="1" id="KW-0378">Hydrolase</keyword>
<dbReference type="OrthoDB" id="542013at2759"/>
<dbReference type="EMBL" id="CANHGI010000004">
    <property type="protein sequence ID" value="CAI5447683.1"/>
    <property type="molecule type" value="Genomic_DNA"/>
</dbReference>
<proteinExistence type="predicted"/>
<evidence type="ECO:0000313" key="5">
    <source>
        <dbReference type="EMBL" id="CAI5447683.1"/>
    </source>
</evidence>
<sequence length="449" mass="52049">MPLFAKNVDDLESEEKATATYSSLRTGILSLTPGDHKCRLYCSGQQCRFCRIYLASEASGAKIEEQAIDGLYSTWITDDILAMARLQLEHFEKCQIIQKFQIANIKSVINLQESNEHAYCGQGNLKSGFSYDPEDLMRNGIYHYNFPLPDFEACSPVRLLDIVKVFDFALANGKIAVHCHAGHGRTGMVIAAWMMYSNGITPNQAVSVVRSRRAKAVQSREQVETLHKFKLLIRNNGGMIINWSKFQTIPEYVKYNQQFLSKPEIRLYGKLPKIVYIIMSQVLKKCYEIVIFDVDESQDYRFLVECSSPRSSNQNFDEELLNLQLNEENLEKTQEFYVEMCKNRGLCISNMQRVFEKEDFRDLIRLLDLFFHSSFHQLTFRDEFFQIFDAPQAENDHKISWAPTFWFLMKCCQALPNQLHLAFSRLISKWFLRSEIGIALKIQQWLSGT</sequence>
<feature type="domain" description="Tyrosine specific protein phosphatases" evidence="4">
    <location>
        <begin position="157"/>
        <end position="224"/>
    </location>
</feature>
<feature type="domain" description="Tyrosine-protein phosphatase" evidence="3">
    <location>
        <begin position="71"/>
        <end position="235"/>
    </location>
</feature>